<dbReference type="Pfam" id="PF12732">
    <property type="entry name" value="YtxH"/>
    <property type="match status" value="1"/>
</dbReference>
<gene>
    <name evidence="2" type="ORF">SAMN02982927_01518</name>
</gene>
<dbReference type="OrthoDB" id="2990763at2"/>
<keyword evidence="3" id="KW-1185">Reference proteome</keyword>
<reference evidence="3" key="1">
    <citation type="submission" date="2016-10" db="EMBL/GenBank/DDBJ databases">
        <authorList>
            <person name="Varghese N."/>
            <person name="Submissions S."/>
        </authorList>
    </citation>
    <scope>NUCLEOTIDE SEQUENCE [LARGE SCALE GENOMIC DNA]</scope>
    <source>
        <strain evidence="3">ATCC 700379</strain>
    </source>
</reference>
<feature type="transmembrane region" description="Helical" evidence="1">
    <location>
        <begin position="18"/>
        <end position="37"/>
    </location>
</feature>
<dbReference type="PANTHER" id="PTHR35792:SF2">
    <property type="entry name" value="GENERAL STRESS PROTEIN"/>
    <property type="match status" value="1"/>
</dbReference>
<dbReference type="RefSeq" id="WP_093671628.1">
    <property type="nucleotide sequence ID" value="NZ_FOOY01000009.1"/>
</dbReference>
<dbReference type="AlphaFoldDB" id="A0A1I2RDR3"/>
<name>A0A1I2RDR3_9BACL</name>
<dbReference type="InterPro" id="IPR024623">
    <property type="entry name" value="YtxH"/>
</dbReference>
<dbReference type="EMBL" id="FOOY01000009">
    <property type="protein sequence ID" value="SFG37629.1"/>
    <property type="molecule type" value="Genomic_DNA"/>
</dbReference>
<dbReference type="STRING" id="269670.SAMN02982927_01518"/>
<evidence type="ECO:0000313" key="2">
    <source>
        <dbReference type="EMBL" id="SFG37629.1"/>
    </source>
</evidence>
<dbReference type="InterPro" id="IPR052928">
    <property type="entry name" value="Desiccation-related_membrane"/>
</dbReference>
<accession>A0A1I2RDR3</accession>
<sequence>MGSENEKCSCSSLGFKELVIGGVVGGAIGASIALLFAPKSGAEIRKDFSVKEFVDNGVGKVKQATTSLLNKDNEPYS</sequence>
<organism evidence="2 3">
    <name type="scientific">Sporolactobacillus nakayamae</name>
    <dbReference type="NCBI Taxonomy" id="269670"/>
    <lineage>
        <taxon>Bacteria</taxon>
        <taxon>Bacillati</taxon>
        <taxon>Bacillota</taxon>
        <taxon>Bacilli</taxon>
        <taxon>Bacillales</taxon>
        <taxon>Sporolactobacillaceae</taxon>
        <taxon>Sporolactobacillus</taxon>
    </lineage>
</organism>
<protein>
    <submittedName>
        <fullName evidence="2">YtxH-like protein</fullName>
    </submittedName>
</protein>
<dbReference type="Proteomes" id="UP000198752">
    <property type="component" value="Unassembled WGS sequence"/>
</dbReference>
<evidence type="ECO:0000256" key="1">
    <source>
        <dbReference type="SAM" id="Phobius"/>
    </source>
</evidence>
<keyword evidence="1" id="KW-0472">Membrane</keyword>
<keyword evidence="1" id="KW-0812">Transmembrane</keyword>
<evidence type="ECO:0000313" key="3">
    <source>
        <dbReference type="Proteomes" id="UP000198752"/>
    </source>
</evidence>
<dbReference type="PANTHER" id="PTHR35792">
    <property type="entry name" value="GENERAL STRESS PROTEIN"/>
    <property type="match status" value="1"/>
</dbReference>
<keyword evidence="1" id="KW-1133">Transmembrane helix</keyword>
<proteinExistence type="predicted"/>